<comment type="catalytic activity">
    <reaction evidence="4">
        <text>UTP + H2O = UMP + diphosphate + H(+)</text>
        <dbReference type="Rhea" id="RHEA:29395"/>
        <dbReference type="ChEBI" id="CHEBI:15377"/>
        <dbReference type="ChEBI" id="CHEBI:15378"/>
        <dbReference type="ChEBI" id="CHEBI:33019"/>
        <dbReference type="ChEBI" id="CHEBI:46398"/>
        <dbReference type="ChEBI" id="CHEBI:57865"/>
        <dbReference type="EC" id="3.6.1.9"/>
    </reaction>
</comment>
<comment type="cofactor">
    <cofactor evidence="1 4">
        <name>a divalent metal cation</name>
        <dbReference type="ChEBI" id="CHEBI:60240"/>
    </cofactor>
</comment>
<comment type="catalytic activity">
    <reaction evidence="4">
        <text>dTTP + H2O = dTMP + diphosphate + H(+)</text>
        <dbReference type="Rhea" id="RHEA:28534"/>
        <dbReference type="ChEBI" id="CHEBI:15377"/>
        <dbReference type="ChEBI" id="CHEBI:15378"/>
        <dbReference type="ChEBI" id="CHEBI:33019"/>
        <dbReference type="ChEBI" id="CHEBI:37568"/>
        <dbReference type="ChEBI" id="CHEBI:63528"/>
        <dbReference type="EC" id="3.6.1.9"/>
    </reaction>
</comment>
<feature type="site" description="Important for substrate specificity" evidence="4">
    <location>
        <position position="73"/>
    </location>
</feature>
<sequence length="193" mass="20842">MKSLILASASPRRKELLQQIGVRFTQVSVDIDESVLPNETPETYVLRLACEKSKVGHERFADSPSVGVLGSDTSVVINGAILGKPENEEEAVSMLMRLSGKTHDVITGVALTILGETKGLVVSTKVTFKTLNEAQCRRYWLTGEPQDKAGGYGIQGLGAVFVDKIEGSYSSVVGLPLAETAELLEENGIQYWT</sequence>
<dbReference type="KEGG" id="ncu:F0U83_12470"/>
<comment type="function">
    <text evidence="4">Nucleoside triphosphate pyrophosphatase that hydrolyzes dTTP and UTP. May have a dual role in cell division arrest and in preventing the incorporation of modified nucleotides into cellular nucleic acids.</text>
</comment>
<evidence type="ECO:0000256" key="3">
    <source>
        <dbReference type="ARBA" id="ARBA00023080"/>
    </source>
</evidence>
<dbReference type="SUPFAM" id="SSF52972">
    <property type="entry name" value="ITPase-like"/>
    <property type="match status" value="1"/>
</dbReference>
<dbReference type="Proteomes" id="UP000324760">
    <property type="component" value="Chromosome"/>
</dbReference>
<evidence type="ECO:0000313" key="6">
    <source>
        <dbReference type="Proteomes" id="UP000324760"/>
    </source>
</evidence>
<dbReference type="EMBL" id="CP043869">
    <property type="protein sequence ID" value="QEQ97464.1"/>
    <property type="molecule type" value="Genomic_DNA"/>
</dbReference>
<dbReference type="AlphaFoldDB" id="A0A5P1RCR7"/>
<reference evidence="5 6" key="1">
    <citation type="journal article" date="2019" name="Biochem. Eng. J.">
        <title>Metabolic engineering of the marine bacteria Neptunomonas concharum for the production of acetoin and meso-2,3-butanediol from acetate.</title>
        <authorList>
            <person name="Li W."/>
            <person name="Pu N."/>
            <person name="Liu C.-X."/>
            <person name="Yuan Q.-P."/>
            <person name="Li Z.-J."/>
        </authorList>
    </citation>
    <scope>NUCLEOTIDE SEQUENCE [LARGE SCALE GENOMIC DNA]</scope>
    <source>
        <strain evidence="5 6">JCM17730</strain>
    </source>
</reference>
<dbReference type="NCBIfam" id="TIGR00172">
    <property type="entry name" value="maf"/>
    <property type="match status" value="1"/>
</dbReference>
<dbReference type="PANTHER" id="PTHR43213:SF5">
    <property type="entry name" value="BIFUNCTIONAL DTTP_UTP PYROPHOSPHATASE_METHYLTRANSFERASE PROTEIN-RELATED"/>
    <property type="match status" value="1"/>
</dbReference>
<protein>
    <recommendedName>
        <fullName evidence="4">dTTP/UTP pyrophosphatase</fullName>
        <shortName evidence="4">dTTPase/UTPase</shortName>
        <ecNumber evidence="4">3.6.1.9</ecNumber>
    </recommendedName>
    <alternativeName>
        <fullName evidence="4">Nucleoside triphosphate pyrophosphatase</fullName>
    </alternativeName>
    <alternativeName>
        <fullName evidence="4">Nucleotide pyrophosphatase</fullName>
        <shortName evidence="4">Nucleotide PPase</shortName>
    </alternativeName>
</protein>
<dbReference type="GO" id="GO:0005737">
    <property type="term" value="C:cytoplasm"/>
    <property type="evidence" value="ECO:0007669"/>
    <property type="project" value="UniProtKB-SubCell"/>
</dbReference>
<dbReference type="Gene3D" id="3.90.950.10">
    <property type="match status" value="1"/>
</dbReference>
<feature type="site" description="Important for substrate specificity" evidence="4">
    <location>
        <position position="155"/>
    </location>
</feature>
<accession>A0A5P1RCR7</accession>
<dbReference type="PANTHER" id="PTHR43213">
    <property type="entry name" value="BIFUNCTIONAL DTTP/UTP PYROPHOSPHATASE/METHYLTRANSFERASE PROTEIN-RELATED"/>
    <property type="match status" value="1"/>
</dbReference>
<comment type="caution">
    <text evidence="4">Lacks conserved residue(s) required for the propagation of feature annotation.</text>
</comment>
<gene>
    <name evidence="5" type="ORF">F0U83_12470</name>
</gene>
<evidence type="ECO:0000313" key="5">
    <source>
        <dbReference type="EMBL" id="QEQ97464.1"/>
    </source>
</evidence>
<comment type="subcellular location">
    <subcellularLocation>
        <location evidence="4">Cytoplasm</location>
    </subcellularLocation>
</comment>
<dbReference type="PIRSF" id="PIRSF006305">
    <property type="entry name" value="Maf"/>
    <property type="match status" value="1"/>
</dbReference>
<dbReference type="Pfam" id="PF02545">
    <property type="entry name" value="Maf"/>
    <property type="match status" value="1"/>
</dbReference>
<dbReference type="OrthoDB" id="9807767at2"/>
<keyword evidence="2 4" id="KW-0378">Hydrolase</keyword>
<evidence type="ECO:0000256" key="2">
    <source>
        <dbReference type="ARBA" id="ARBA00022801"/>
    </source>
</evidence>
<dbReference type="CDD" id="cd00555">
    <property type="entry name" value="Maf"/>
    <property type="match status" value="1"/>
</dbReference>
<name>A0A5P1RCR7_9GAMM</name>
<organism evidence="5 6">
    <name type="scientific">Neptunomonas concharum</name>
    <dbReference type="NCBI Taxonomy" id="1031538"/>
    <lineage>
        <taxon>Bacteria</taxon>
        <taxon>Pseudomonadati</taxon>
        <taxon>Pseudomonadota</taxon>
        <taxon>Gammaproteobacteria</taxon>
        <taxon>Oceanospirillales</taxon>
        <taxon>Oceanospirillaceae</taxon>
        <taxon>Neptunomonas</taxon>
    </lineage>
</organism>
<dbReference type="GO" id="GO:0009117">
    <property type="term" value="P:nucleotide metabolic process"/>
    <property type="evidence" value="ECO:0007669"/>
    <property type="project" value="UniProtKB-KW"/>
</dbReference>
<keyword evidence="6" id="KW-1185">Reference proteome</keyword>
<evidence type="ECO:0000256" key="1">
    <source>
        <dbReference type="ARBA" id="ARBA00001968"/>
    </source>
</evidence>
<proteinExistence type="inferred from homology"/>
<dbReference type="InterPro" id="IPR029001">
    <property type="entry name" value="ITPase-like_fam"/>
</dbReference>
<keyword evidence="3 4" id="KW-0546">Nucleotide metabolism</keyword>
<dbReference type="EC" id="3.6.1.9" evidence="4"/>
<dbReference type="InterPro" id="IPR003697">
    <property type="entry name" value="Maf-like"/>
</dbReference>
<dbReference type="GO" id="GO:0047429">
    <property type="term" value="F:nucleoside triphosphate diphosphatase activity"/>
    <property type="evidence" value="ECO:0007669"/>
    <property type="project" value="UniProtKB-EC"/>
</dbReference>
<feature type="site" description="Important for substrate specificity" evidence="4">
    <location>
        <position position="12"/>
    </location>
</feature>
<evidence type="ECO:0000256" key="4">
    <source>
        <dbReference type="HAMAP-Rule" id="MF_00528"/>
    </source>
</evidence>
<dbReference type="HAMAP" id="MF_00528">
    <property type="entry name" value="Maf"/>
    <property type="match status" value="1"/>
</dbReference>
<keyword evidence="4" id="KW-0963">Cytoplasm</keyword>
<comment type="similarity">
    <text evidence="4">Belongs to the Maf family. YhdE subfamily.</text>
</comment>
<feature type="active site" description="Proton acceptor" evidence="4">
    <location>
        <position position="72"/>
    </location>
</feature>
<dbReference type="RefSeq" id="WP_138986895.1">
    <property type="nucleotide sequence ID" value="NZ_CP043869.1"/>
</dbReference>